<dbReference type="Proteomes" id="UP001153365">
    <property type="component" value="Unassembled WGS sequence"/>
</dbReference>
<dbReference type="AlphaFoldDB" id="A0AAV0BK85"/>
<keyword evidence="2" id="KW-1185">Reference proteome</keyword>
<evidence type="ECO:0000313" key="1">
    <source>
        <dbReference type="EMBL" id="CAH7686859.1"/>
    </source>
</evidence>
<dbReference type="EMBL" id="CALTRL010005821">
    <property type="protein sequence ID" value="CAH7686859.1"/>
    <property type="molecule type" value="Genomic_DNA"/>
</dbReference>
<evidence type="ECO:0000313" key="2">
    <source>
        <dbReference type="Proteomes" id="UP001153365"/>
    </source>
</evidence>
<proteinExistence type="predicted"/>
<gene>
    <name evidence="1" type="ORF">PPACK8108_LOCUS21566</name>
</gene>
<organism evidence="1 2">
    <name type="scientific">Phakopsora pachyrhizi</name>
    <name type="common">Asian soybean rust disease fungus</name>
    <dbReference type="NCBI Taxonomy" id="170000"/>
    <lineage>
        <taxon>Eukaryota</taxon>
        <taxon>Fungi</taxon>
        <taxon>Dikarya</taxon>
        <taxon>Basidiomycota</taxon>
        <taxon>Pucciniomycotina</taxon>
        <taxon>Pucciniomycetes</taxon>
        <taxon>Pucciniales</taxon>
        <taxon>Phakopsoraceae</taxon>
        <taxon>Phakopsora</taxon>
    </lineage>
</organism>
<name>A0AAV0BK85_PHAPC</name>
<comment type="caution">
    <text evidence="1">The sequence shown here is derived from an EMBL/GenBank/DDBJ whole genome shotgun (WGS) entry which is preliminary data.</text>
</comment>
<feature type="non-terminal residue" evidence="1">
    <location>
        <position position="329"/>
    </location>
</feature>
<protein>
    <submittedName>
        <fullName evidence="1">Expressed protein</fullName>
    </submittedName>
</protein>
<reference evidence="1" key="1">
    <citation type="submission" date="2022-06" db="EMBL/GenBank/DDBJ databases">
        <authorList>
            <consortium name="SYNGENTA / RWTH Aachen University"/>
        </authorList>
    </citation>
    <scope>NUCLEOTIDE SEQUENCE</scope>
</reference>
<feature type="non-terminal residue" evidence="1">
    <location>
        <position position="1"/>
    </location>
</feature>
<sequence>MSIFFLLYFCFKIKGKREKLGNGYRKVRASYENIMILHRNLIEPEASTKLVETMEYFSILNQVALQRLVAHEMKHRVIQLESNKELKNIGESEIIIMAIKKIIYDNLNYLINNEVLKANDDFVAPNFCLVVIQYLLEQKYFKPDESLVIFKNEKALNLLAGHFEILAGASTGRPDIFYAIDILDDFMKVPKMSDVALIYHSLESRQKKYLLRKLLKFFAHVFNLEEHLLHSQSKINVLEESYKSLVDVNFDIGNWLNKYDNFRFINQLDDPLDFLYHLTLYHILKCHMKFNPEQLSEAAITVIVTNENALKECFGEYFNKENDFFKLDL</sequence>
<accession>A0AAV0BK85</accession>